<feature type="transmembrane region" description="Helical" evidence="6">
    <location>
        <begin position="205"/>
        <end position="228"/>
    </location>
</feature>
<comment type="subcellular location">
    <subcellularLocation>
        <location evidence="1">Membrane</location>
        <topology evidence="1">Multi-pass membrane protein</topology>
    </subcellularLocation>
</comment>
<feature type="transmembrane region" description="Helical" evidence="6">
    <location>
        <begin position="273"/>
        <end position="293"/>
    </location>
</feature>
<dbReference type="Pfam" id="PF07690">
    <property type="entry name" value="MFS_1"/>
    <property type="match status" value="1"/>
</dbReference>
<dbReference type="Proteomes" id="UP000595197">
    <property type="component" value="Chromosome"/>
</dbReference>
<dbReference type="SUPFAM" id="SSF103473">
    <property type="entry name" value="MFS general substrate transporter"/>
    <property type="match status" value="1"/>
</dbReference>
<proteinExistence type="predicted"/>
<feature type="transmembrane region" description="Helical" evidence="6">
    <location>
        <begin position="248"/>
        <end position="266"/>
    </location>
</feature>
<evidence type="ECO:0000256" key="2">
    <source>
        <dbReference type="ARBA" id="ARBA00022448"/>
    </source>
</evidence>
<dbReference type="Gene3D" id="1.20.1250.20">
    <property type="entry name" value="MFS general substrate transporter like domains"/>
    <property type="match status" value="1"/>
</dbReference>
<evidence type="ECO:0000256" key="1">
    <source>
        <dbReference type="ARBA" id="ARBA00004141"/>
    </source>
</evidence>
<evidence type="ECO:0000313" key="9">
    <source>
        <dbReference type="Proteomes" id="UP000595197"/>
    </source>
</evidence>
<feature type="transmembrane region" description="Helical" evidence="6">
    <location>
        <begin position="356"/>
        <end position="374"/>
    </location>
</feature>
<keyword evidence="2" id="KW-0813">Transport</keyword>
<feature type="transmembrane region" description="Helical" evidence="6">
    <location>
        <begin position="102"/>
        <end position="119"/>
    </location>
</feature>
<accession>A0ABX7B4P5</accession>
<dbReference type="InterPro" id="IPR020846">
    <property type="entry name" value="MFS_dom"/>
</dbReference>
<sequence>MHGRQLRLIRGAFFLFIAADAFSNAFLPVYARNLPLAWPGLSPEVAGGVPVSAFWLMVAAAQLTTGLWERGRTHRTLILAAMALSGTGLALAGLAGTVHELILWRGVGGFGYGIVMILVQDGILRIMGPEARTQASGKYLSAFFAGTICGTLAGSAVADAAGFDKAFFAAAAVTACALVLALFLEAYRESAPRQPFRPLALLRNPLVVALVAFAAVPSRLVNGAFLFYLLPLYLHDAEASPTETARIVMIYSLILALTATAWSRLVDRTGRPMLFTSAGIALSAASMMIIPVWGPGGDLAALSGTAAAVAAVALLGTSQAIGMSPQVTVLFRVARAEIDRFGRTPVLGIYRVCERVGLFAGPMAAAWLVGGYGYGPALTALGALAALSVIVLLAAFAVAPTPLPEGPAARPDEASEQETTV</sequence>
<dbReference type="InterPro" id="IPR011701">
    <property type="entry name" value="MFS"/>
</dbReference>
<feature type="transmembrane region" description="Helical" evidence="6">
    <location>
        <begin position="77"/>
        <end position="96"/>
    </location>
</feature>
<dbReference type="PANTHER" id="PTHR23506">
    <property type="entry name" value="GH10249P"/>
    <property type="match status" value="1"/>
</dbReference>
<feature type="transmembrane region" description="Helical" evidence="6">
    <location>
        <begin position="139"/>
        <end position="160"/>
    </location>
</feature>
<gene>
    <name evidence="8" type="ORF">IGS68_24410</name>
</gene>
<evidence type="ECO:0000259" key="7">
    <source>
        <dbReference type="PROSITE" id="PS50850"/>
    </source>
</evidence>
<evidence type="ECO:0000256" key="6">
    <source>
        <dbReference type="SAM" id="Phobius"/>
    </source>
</evidence>
<dbReference type="PROSITE" id="PS50850">
    <property type="entry name" value="MFS"/>
    <property type="match status" value="1"/>
</dbReference>
<name>A0ABX7B4P5_9PROT</name>
<feature type="transmembrane region" description="Helical" evidence="6">
    <location>
        <begin position="166"/>
        <end position="184"/>
    </location>
</feature>
<dbReference type="RefSeq" id="WP_201074925.1">
    <property type="nucleotide sequence ID" value="NZ_CP067420.1"/>
</dbReference>
<feature type="transmembrane region" description="Helical" evidence="6">
    <location>
        <begin position="12"/>
        <end position="31"/>
    </location>
</feature>
<protein>
    <submittedName>
        <fullName evidence="8">MFS transporter</fullName>
    </submittedName>
</protein>
<dbReference type="InterPro" id="IPR036259">
    <property type="entry name" value="MFS_trans_sf"/>
</dbReference>
<keyword evidence="4 6" id="KW-1133">Transmembrane helix</keyword>
<dbReference type="EMBL" id="CP067420">
    <property type="protein sequence ID" value="QQP89104.1"/>
    <property type="molecule type" value="Genomic_DNA"/>
</dbReference>
<evidence type="ECO:0000256" key="4">
    <source>
        <dbReference type="ARBA" id="ARBA00022989"/>
    </source>
</evidence>
<feature type="transmembrane region" description="Helical" evidence="6">
    <location>
        <begin position="380"/>
        <end position="399"/>
    </location>
</feature>
<keyword evidence="3 6" id="KW-0812">Transmembrane</keyword>
<keyword evidence="9" id="KW-1185">Reference proteome</keyword>
<evidence type="ECO:0000256" key="5">
    <source>
        <dbReference type="ARBA" id="ARBA00023136"/>
    </source>
</evidence>
<reference evidence="8" key="1">
    <citation type="submission" date="2021-02" db="EMBL/GenBank/DDBJ databases">
        <title>Skermanella TT6 skin isolate.</title>
        <authorList>
            <person name="Lee K."/>
            <person name="Ganzorig M."/>
        </authorList>
    </citation>
    <scope>NUCLEOTIDE SEQUENCE</scope>
    <source>
        <strain evidence="8">TT6</strain>
    </source>
</reference>
<organism evidence="8 9">
    <name type="scientific">Skermanella cutis</name>
    <dbReference type="NCBI Taxonomy" id="2775420"/>
    <lineage>
        <taxon>Bacteria</taxon>
        <taxon>Pseudomonadati</taxon>
        <taxon>Pseudomonadota</taxon>
        <taxon>Alphaproteobacteria</taxon>
        <taxon>Rhodospirillales</taxon>
        <taxon>Azospirillaceae</taxon>
        <taxon>Skermanella</taxon>
    </lineage>
</organism>
<dbReference type="InterPro" id="IPR050930">
    <property type="entry name" value="MFS_Vesicular_Transporter"/>
</dbReference>
<feature type="transmembrane region" description="Helical" evidence="6">
    <location>
        <begin position="51"/>
        <end position="68"/>
    </location>
</feature>
<dbReference type="PANTHER" id="PTHR23506:SF23">
    <property type="entry name" value="GH10249P"/>
    <property type="match status" value="1"/>
</dbReference>
<keyword evidence="5 6" id="KW-0472">Membrane</keyword>
<evidence type="ECO:0000313" key="8">
    <source>
        <dbReference type="EMBL" id="QQP89104.1"/>
    </source>
</evidence>
<evidence type="ECO:0000256" key="3">
    <source>
        <dbReference type="ARBA" id="ARBA00022692"/>
    </source>
</evidence>
<feature type="domain" description="Major facilitator superfamily (MFS) profile" evidence="7">
    <location>
        <begin position="1"/>
        <end position="403"/>
    </location>
</feature>